<evidence type="ECO:0000313" key="1">
    <source>
        <dbReference type="EMBL" id="PAU78921.1"/>
    </source>
</evidence>
<name>A0A2A2EZW8_9GAMM</name>
<evidence type="ECO:0000313" key="2">
    <source>
        <dbReference type="Proteomes" id="UP000217771"/>
    </source>
</evidence>
<reference evidence="1 2" key="1">
    <citation type="submission" date="2017-08" db="EMBL/GenBank/DDBJ databases">
        <title>Halomonas alkalisoli sp. nov., isolated from saline alkaline soil.</title>
        <authorList>
            <person name="Wang D."/>
            <person name="Zhang G."/>
        </authorList>
    </citation>
    <scope>NUCLEOTIDE SEQUENCE [LARGE SCALE GENOMIC DNA]</scope>
    <source>
        <strain evidence="1 2">WRN001</strain>
    </source>
</reference>
<gene>
    <name evidence="1" type="ORF">CK498_00615</name>
</gene>
<dbReference type="EMBL" id="NSKB01000001">
    <property type="protein sequence ID" value="PAU78921.1"/>
    <property type="molecule type" value="Genomic_DNA"/>
</dbReference>
<protein>
    <recommendedName>
        <fullName evidence="3">Toxin CptA</fullName>
    </recommendedName>
</protein>
<evidence type="ECO:0008006" key="3">
    <source>
        <dbReference type="Google" id="ProtNLM"/>
    </source>
</evidence>
<comment type="caution">
    <text evidence="1">The sequence shown here is derived from an EMBL/GenBank/DDBJ whole genome shotgun (WGS) entry which is preliminary data.</text>
</comment>
<dbReference type="Proteomes" id="UP000217771">
    <property type="component" value="Unassembled WGS sequence"/>
</dbReference>
<keyword evidence="2" id="KW-1185">Reference proteome</keyword>
<sequence>MLAWVAAPWLAATALLCLAAVIAQWWRGQRPWSLRYARGEGGWQMAGSESGWRPVTLELGYIGPWLIGLRLDGRPVWLWPDSATPVARRELRRCLLAEQAGGSASRW</sequence>
<accession>A0A2A2EZW8</accession>
<proteinExistence type="predicted"/>
<dbReference type="AlphaFoldDB" id="A0A2A2EZW8"/>
<organism evidence="1 2">
    <name type="scientific">Halomonas salipaludis</name>
    <dbReference type="NCBI Taxonomy" id="2032625"/>
    <lineage>
        <taxon>Bacteria</taxon>
        <taxon>Pseudomonadati</taxon>
        <taxon>Pseudomonadota</taxon>
        <taxon>Gammaproteobacteria</taxon>
        <taxon>Oceanospirillales</taxon>
        <taxon>Halomonadaceae</taxon>
        <taxon>Halomonas</taxon>
    </lineage>
</organism>